<dbReference type="EMBL" id="CP092621">
    <property type="protein sequence ID" value="UMM20428.1"/>
    <property type="molecule type" value="Genomic_DNA"/>
</dbReference>
<keyword evidence="3" id="KW-1185">Reference proteome</keyword>
<evidence type="ECO:0000313" key="2">
    <source>
        <dbReference type="EMBL" id="UMM20428.1"/>
    </source>
</evidence>
<dbReference type="AlphaFoldDB" id="A0AAE9EFM7"/>
<dbReference type="Proteomes" id="UP000829354">
    <property type="component" value="Chromosome II"/>
</dbReference>
<dbReference type="PANTHER" id="PTHR23123">
    <property type="entry name" value="PHD/F-BOX CONTAINING PROTEIN"/>
    <property type="match status" value="1"/>
</dbReference>
<name>A0AAE9EFM7_CAEBR</name>
<gene>
    <name evidence="2" type="ORF">L5515_015706</name>
</gene>
<sequence>MGRTWVYYHVKQRHMVFFIALGTEENLKIYKEWMASKRPHSWIFMELKNELRRVEVRAGEGFVGNRFVDHNDSMKSEVCLSTYLRTQTAAFSLDNTYSLKNRGTTEGINTSNMKMNENASEEKDQGSVEVKGTMSALEITTIVPPKLAAACYNGDVSATISSDTKDVASVCVQPEKNQKAADNAMWLLLSLPSTTFTTVAHQSSSTKLPRRQPPITATILKNSLDARFTGLKSRFEQYISAQEHKSTQIANYMYSKKIFSLRNWESKIADLQ</sequence>
<keyword evidence="1" id="KW-0479">Metal-binding</keyword>
<organism evidence="2 3">
    <name type="scientific">Caenorhabditis briggsae</name>
    <dbReference type="NCBI Taxonomy" id="6238"/>
    <lineage>
        <taxon>Eukaryota</taxon>
        <taxon>Metazoa</taxon>
        <taxon>Ecdysozoa</taxon>
        <taxon>Nematoda</taxon>
        <taxon>Chromadorea</taxon>
        <taxon>Rhabditida</taxon>
        <taxon>Rhabditina</taxon>
        <taxon>Rhabditomorpha</taxon>
        <taxon>Rhabditoidea</taxon>
        <taxon>Rhabditidae</taxon>
        <taxon>Peloderinae</taxon>
        <taxon>Caenorhabditis</taxon>
    </lineage>
</organism>
<dbReference type="GO" id="GO:0046872">
    <property type="term" value="F:metal ion binding"/>
    <property type="evidence" value="ECO:0007669"/>
    <property type="project" value="UniProtKB-KW"/>
</dbReference>
<protein>
    <submittedName>
        <fullName evidence="2">Uncharacterized protein</fullName>
    </submittedName>
</protein>
<accession>A0AAE9EFM7</accession>
<reference evidence="2 3" key="1">
    <citation type="submission" date="2022-04" db="EMBL/GenBank/DDBJ databases">
        <title>Chromosome-level reference genomes for two strains of Caenorhabditis briggsae: an improved platform for comparative genomics.</title>
        <authorList>
            <person name="Stevens L."/>
            <person name="Andersen E."/>
        </authorList>
    </citation>
    <scope>NUCLEOTIDE SEQUENCE [LARGE SCALE GENOMIC DNA]</scope>
    <source>
        <strain evidence="2">VX34</strain>
        <tissue evidence="2">Whole-organism</tissue>
    </source>
</reference>
<evidence type="ECO:0000256" key="1">
    <source>
        <dbReference type="ARBA" id="ARBA00022723"/>
    </source>
</evidence>
<dbReference type="Gene3D" id="2.60.120.650">
    <property type="entry name" value="Cupin"/>
    <property type="match status" value="1"/>
</dbReference>
<proteinExistence type="predicted"/>
<evidence type="ECO:0000313" key="3">
    <source>
        <dbReference type="Proteomes" id="UP000829354"/>
    </source>
</evidence>
<dbReference type="InterPro" id="IPR050690">
    <property type="entry name" value="JHDM1_Histone_Demethylase"/>
</dbReference>